<keyword evidence="3" id="KW-0804">Transcription</keyword>
<name>A0A2A3YGK1_9MICO</name>
<dbReference type="Proteomes" id="UP000218598">
    <property type="component" value="Unassembled WGS sequence"/>
</dbReference>
<evidence type="ECO:0000313" key="5">
    <source>
        <dbReference type="EMBL" id="PCC38892.1"/>
    </source>
</evidence>
<dbReference type="SUPFAM" id="SSF47413">
    <property type="entry name" value="lambda repressor-like DNA-binding domains"/>
    <property type="match status" value="1"/>
</dbReference>
<gene>
    <name evidence="5" type="ORF">CIK66_11055</name>
</gene>
<dbReference type="Gene3D" id="3.40.50.2300">
    <property type="match status" value="2"/>
</dbReference>
<accession>A0A2A3YGK1</accession>
<dbReference type="InterPro" id="IPR000843">
    <property type="entry name" value="HTH_LacI"/>
</dbReference>
<evidence type="ECO:0000256" key="2">
    <source>
        <dbReference type="ARBA" id="ARBA00023125"/>
    </source>
</evidence>
<evidence type="ECO:0000256" key="3">
    <source>
        <dbReference type="ARBA" id="ARBA00023163"/>
    </source>
</evidence>
<evidence type="ECO:0000259" key="4">
    <source>
        <dbReference type="PROSITE" id="PS50932"/>
    </source>
</evidence>
<dbReference type="InterPro" id="IPR046335">
    <property type="entry name" value="LacI/GalR-like_sensor"/>
</dbReference>
<organism evidence="5 6">
    <name type="scientific">Brachybacterium alimentarium</name>
    <dbReference type="NCBI Taxonomy" id="47845"/>
    <lineage>
        <taxon>Bacteria</taxon>
        <taxon>Bacillati</taxon>
        <taxon>Actinomycetota</taxon>
        <taxon>Actinomycetes</taxon>
        <taxon>Micrococcales</taxon>
        <taxon>Dermabacteraceae</taxon>
        <taxon>Brachybacterium</taxon>
    </lineage>
</organism>
<dbReference type="RefSeq" id="WP_096165689.1">
    <property type="nucleotide sequence ID" value="NZ_JBQCXU010000001.1"/>
</dbReference>
<comment type="caution">
    <text evidence="5">The sequence shown here is derived from an EMBL/GenBank/DDBJ whole genome shotgun (WGS) entry which is preliminary data.</text>
</comment>
<dbReference type="InterPro" id="IPR010982">
    <property type="entry name" value="Lambda_DNA-bd_dom_sf"/>
</dbReference>
<dbReference type="CDD" id="cd06267">
    <property type="entry name" value="PBP1_LacI_sugar_binding-like"/>
    <property type="match status" value="1"/>
</dbReference>
<evidence type="ECO:0000256" key="1">
    <source>
        <dbReference type="ARBA" id="ARBA00023015"/>
    </source>
</evidence>
<dbReference type="CDD" id="cd01392">
    <property type="entry name" value="HTH_LacI"/>
    <property type="match status" value="1"/>
</dbReference>
<evidence type="ECO:0000313" key="6">
    <source>
        <dbReference type="Proteomes" id="UP000218598"/>
    </source>
</evidence>
<keyword evidence="1" id="KW-0805">Transcription regulation</keyword>
<dbReference type="PANTHER" id="PTHR30146:SF109">
    <property type="entry name" value="HTH-TYPE TRANSCRIPTIONAL REGULATOR GALS"/>
    <property type="match status" value="1"/>
</dbReference>
<dbReference type="PROSITE" id="PS00356">
    <property type="entry name" value="HTH_LACI_1"/>
    <property type="match status" value="1"/>
</dbReference>
<dbReference type="Gene3D" id="1.10.260.40">
    <property type="entry name" value="lambda repressor-like DNA-binding domains"/>
    <property type="match status" value="1"/>
</dbReference>
<dbReference type="PANTHER" id="PTHR30146">
    <property type="entry name" value="LACI-RELATED TRANSCRIPTIONAL REPRESSOR"/>
    <property type="match status" value="1"/>
</dbReference>
<keyword evidence="2" id="KW-0238">DNA-binding</keyword>
<dbReference type="SMART" id="SM00354">
    <property type="entry name" value="HTH_LACI"/>
    <property type="match status" value="1"/>
</dbReference>
<protein>
    <submittedName>
        <fullName evidence="5">LacI family transcriptional regulator</fullName>
    </submittedName>
</protein>
<dbReference type="GO" id="GO:0000976">
    <property type="term" value="F:transcription cis-regulatory region binding"/>
    <property type="evidence" value="ECO:0007669"/>
    <property type="project" value="TreeGrafter"/>
</dbReference>
<dbReference type="InterPro" id="IPR028082">
    <property type="entry name" value="Peripla_BP_I"/>
</dbReference>
<sequence>MSRSGRRPTIIDVAERAGVSRQTVSRALNDMSGISAGTRERVLAAVQELNYRPSRFGRGLVEQGPITLGLVVMDLSNAYYAELGAAVVRACAPLGWNVVLAEAEHAPDPEAVAGELARRVDAIVGYGVRTEGIRGTAGMPVVRLDGSVDQLEELAVVELAPAEAIAELVEHLRNAGVRRPLVLDLVGGPIGDRALALAAGLSELHESGEVPVREIHPREGHRAALEEALASGADVLLSFNDVLAVRLLRTLREMDVEVPGGVRLVGIDGLEIASLVTPELTTLSIDIEAVARETVSLVEGMLDGSVPLTGPEAHRVVPYRLEVGAST</sequence>
<proteinExistence type="predicted"/>
<keyword evidence="6" id="KW-1185">Reference proteome</keyword>
<dbReference type="GO" id="GO:0003700">
    <property type="term" value="F:DNA-binding transcription factor activity"/>
    <property type="evidence" value="ECO:0007669"/>
    <property type="project" value="TreeGrafter"/>
</dbReference>
<dbReference type="OrthoDB" id="9785139at2"/>
<dbReference type="Pfam" id="PF00356">
    <property type="entry name" value="LacI"/>
    <property type="match status" value="1"/>
</dbReference>
<dbReference type="AlphaFoldDB" id="A0A2A3YGK1"/>
<reference evidence="5 6" key="1">
    <citation type="journal article" date="2017" name="Elife">
        <title>Extensive horizontal gene transfer in cheese-associated bacteria.</title>
        <authorList>
            <person name="Bonham K.S."/>
            <person name="Wolfe B.E."/>
            <person name="Dutton R.J."/>
        </authorList>
    </citation>
    <scope>NUCLEOTIDE SEQUENCE [LARGE SCALE GENOMIC DNA]</scope>
    <source>
        <strain evidence="5 6">341_9</strain>
    </source>
</reference>
<dbReference type="GeneID" id="95327846"/>
<dbReference type="PROSITE" id="PS50932">
    <property type="entry name" value="HTH_LACI_2"/>
    <property type="match status" value="1"/>
</dbReference>
<dbReference type="Pfam" id="PF13377">
    <property type="entry name" value="Peripla_BP_3"/>
    <property type="match status" value="1"/>
</dbReference>
<dbReference type="SUPFAM" id="SSF53822">
    <property type="entry name" value="Periplasmic binding protein-like I"/>
    <property type="match status" value="1"/>
</dbReference>
<feature type="domain" description="HTH lacI-type" evidence="4">
    <location>
        <begin position="8"/>
        <end position="62"/>
    </location>
</feature>
<dbReference type="EMBL" id="NRGR01000019">
    <property type="protein sequence ID" value="PCC38892.1"/>
    <property type="molecule type" value="Genomic_DNA"/>
</dbReference>